<dbReference type="Gene3D" id="3.40.50.150">
    <property type="entry name" value="Vaccinia Virus protein VP39"/>
    <property type="match status" value="1"/>
</dbReference>
<dbReference type="OrthoDB" id="46564at2759"/>
<keyword evidence="2" id="KW-0489">Methyltransferase</keyword>
<dbReference type="Proteomes" id="UP000324222">
    <property type="component" value="Unassembled WGS sequence"/>
</dbReference>
<reference evidence="2 3" key="1">
    <citation type="submission" date="2019-05" db="EMBL/GenBank/DDBJ databases">
        <title>Another draft genome of Portunus trituberculatus and its Hox gene families provides insights of decapod evolution.</title>
        <authorList>
            <person name="Jeong J.-H."/>
            <person name="Song I."/>
            <person name="Kim S."/>
            <person name="Choi T."/>
            <person name="Kim D."/>
            <person name="Ryu S."/>
            <person name="Kim W."/>
        </authorList>
    </citation>
    <scope>NUCLEOTIDE SEQUENCE [LARGE SCALE GENOMIC DNA]</scope>
    <source>
        <tissue evidence="2">Muscle</tissue>
    </source>
</reference>
<dbReference type="GO" id="GO:0005634">
    <property type="term" value="C:nucleus"/>
    <property type="evidence" value="ECO:0007669"/>
    <property type="project" value="TreeGrafter"/>
</dbReference>
<dbReference type="InterPro" id="IPR038899">
    <property type="entry name" value="METTL22"/>
</dbReference>
<evidence type="ECO:0000313" key="3">
    <source>
        <dbReference type="Proteomes" id="UP000324222"/>
    </source>
</evidence>
<dbReference type="EMBL" id="VSRR010003378">
    <property type="protein sequence ID" value="MPC35912.1"/>
    <property type="molecule type" value="Genomic_DNA"/>
</dbReference>
<dbReference type="GO" id="GO:0032259">
    <property type="term" value="P:methylation"/>
    <property type="evidence" value="ECO:0007669"/>
    <property type="project" value="UniProtKB-KW"/>
</dbReference>
<dbReference type="AlphaFoldDB" id="A0A5B7EP05"/>
<evidence type="ECO:0000313" key="2">
    <source>
        <dbReference type="EMBL" id="MPC35912.1"/>
    </source>
</evidence>
<name>A0A5B7EP05_PORTR</name>
<comment type="caution">
    <text evidence="2">The sequence shown here is derived from an EMBL/GenBank/DDBJ whole genome shotgun (WGS) entry which is preliminary data.</text>
</comment>
<dbReference type="InterPro" id="IPR019410">
    <property type="entry name" value="Methyltransf_16"/>
</dbReference>
<sequence length="311" mass="35497">MALTLKIGNPRSYRNLSEKGEVGTSSDLGCEGQQEQEDEEFECLLGANGQVVLWSPRRETVLSRFDFAYPPDLQAQDRSPNSCPQVDSDGDLHQNATTLDLVGEQVWRGALFLADFILHYSDIFRGKHVLEVASGVGLTSVVAAMLAIKITVTDVDKGEILELIRRNLKRNEDVLKAEVCVKEIDFYNHDTIDDLQANNKDVSVILAADVVYNNPLTDAFFSTVLRLMSDPPEKTMFIALEKRYVFTMEDMDSVAPCYEYFLDGLEWLRSQRTDHIEWTVEELPSDFEQYFTYERTRHLVLWKINAKLKQP</sequence>
<dbReference type="SUPFAM" id="SSF53335">
    <property type="entry name" value="S-adenosyl-L-methionine-dependent methyltransferases"/>
    <property type="match status" value="1"/>
</dbReference>
<organism evidence="2 3">
    <name type="scientific">Portunus trituberculatus</name>
    <name type="common">Swimming crab</name>
    <name type="synonym">Neptunus trituberculatus</name>
    <dbReference type="NCBI Taxonomy" id="210409"/>
    <lineage>
        <taxon>Eukaryota</taxon>
        <taxon>Metazoa</taxon>
        <taxon>Ecdysozoa</taxon>
        <taxon>Arthropoda</taxon>
        <taxon>Crustacea</taxon>
        <taxon>Multicrustacea</taxon>
        <taxon>Malacostraca</taxon>
        <taxon>Eumalacostraca</taxon>
        <taxon>Eucarida</taxon>
        <taxon>Decapoda</taxon>
        <taxon>Pleocyemata</taxon>
        <taxon>Brachyura</taxon>
        <taxon>Eubrachyura</taxon>
        <taxon>Portunoidea</taxon>
        <taxon>Portunidae</taxon>
        <taxon>Portuninae</taxon>
        <taxon>Portunus</taxon>
    </lineage>
</organism>
<protein>
    <submittedName>
        <fullName evidence="2">Methyltransferase-like protein 22</fullName>
    </submittedName>
</protein>
<feature type="region of interest" description="Disordered" evidence="1">
    <location>
        <begin position="14"/>
        <end position="33"/>
    </location>
</feature>
<dbReference type="PANTHER" id="PTHR23108:SF0">
    <property type="entry name" value="METHYLTRANSFERASE-LIKE PROTEIN 22"/>
    <property type="match status" value="1"/>
</dbReference>
<evidence type="ECO:0000256" key="1">
    <source>
        <dbReference type="SAM" id="MobiDB-lite"/>
    </source>
</evidence>
<keyword evidence="3" id="KW-1185">Reference proteome</keyword>
<dbReference type="InterPro" id="IPR029063">
    <property type="entry name" value="SAM-dependent_MTases_sf"/>
</dbReference>
<proteinExistence type="predicted"/>
<dbReference type="PANTHER" id="PTHR23108">
    <property type="entry name" value="METHYLTRANSFERASE-RELATED"/>
    <property type="match status" value="1"/>
</dbReference>
<gene>
    <name evidence="2" type="primary">Mettl22</name>
    <name evidence="2" type="ORF">E2C01_029349</name>
</gene>
<keyword evidence="2" id="KW-0808">Transferase</keyword>
<dbReference type="GO" id="GO:0008276">
    <property type="term" value="F:protein methyltransferase activity"/>
    <property type="evidence" value="ECO:0007669"/>
    <property type="project" value="InterPro"/>
</dbReference>
<dbReference type="Pfam" id="PF10294">
    <property type="entry name" value="Methyltransf_16"/>
    <property type="match status" value="1"/>
</dbReference>
<accession>A0A5B7EP05</accession>